<evidence type="ECO:0000313" key="10">
    <source>
        <dbReference type="EMBL" id="MBD1599433.1"/>
    </source>
</evidence>
<comment type="catalytic activity">
    <reaction evidence="8">
        <text>L-isoleucine + 2-oxoglutarate = (S)-3-methyl-2-oxopentanoate + L-glutamate</text>
        <dbReference type="Rhea" id="RHEA:24801"/>
        <dbReference type="ChEBI" id="CHEBI:16810"/>
        <dbReference type="ChEBI" id="CHEBI:29985"/>
        <dbReference type="ChEBI" id="CHEBI:35146"/>
        <dbReference type="ChEBI" id="CHEBI:58045"/>
        <dbReference type="EC" id="2.6.1.42"/>
    </reaction>
</comment>
<proteinExistence type="inferred from homology"/>
<gene>
    <name evidence="10" type="ORF">HAQ05_12045</name>
</gene>
<dbReference type="Proteomes" id="UP000805841">
    <property type="component" value="Unassembled WGS sequence"/>
</dbReference>
<sequence>MGQVVETGIGQAIMETVEGSAIRYSDYVFSPGNPWAGGCAWIEGEYVPAANARISIFDAGFGHSDVTYTVASVWHGNIFRLEEHVDRFLAGASRMRLEAPLSKHDIMAIMKECVSRSELREAYVNVSLTRGFGSKPGEKNNQALTSQLYAYSIPYLWVFNPAEQIHGVSAIIAREVRRAGANCIDPWIKNYQWGDLVRAGYEAQDRGARTAFLLDADGFVTEGPGFNICMVQAGRLLTPQRNVLPGITRKTALEIARSLGVEVELCDICARQLLAADEVFTTTTAGGVTPVVMVEGVPIGTGKVGPITTAIRDRYWALMDEPSDLIDSIDYRLDA</sequence>
<evidence type="ECO:0000256" key="9">
    <source>
        <dbReference type="ARBA" id="ARBA00049229"/>
    </source>
</evidence>
<comment type="caution">
    <text evidence="10">The sequence shown here is derived from an EMBL/GenBank/DDBJ whole genome shotgun (WGS) entry which is preliminary data.</text>
</comment>
<dbReference type="SUPFAM" id="SSF56752">
    <property type="entry name" value="D-aminoacid aminotransferase-like PLP-dependent enzymes"/>
    <property type="match status" value="1"/>
</dbReference>
<dbReference type="PANTHER" id="PTHR42743">
    <property type="entry name" value="AMINO-ACID AMINOTRANSFERASE"/>
    <property type="match status" value="1"/>
</dbReference>
<comment type="pathway">
    <text evidence="4">Amino-acid biosynthesis; L-leucine biosynthesis; L-leucine from 3-methyl-2-oxobutanoate: step 4/4.</text>
</comment>
<dbReference type="InterPro" id="IPR050571">
    <property type="entry name" value="Class-IV_PLP-Dep_Aminotrnsfr"/>
</dbReference>
<dbReference type="Gene3D" id="3.20.10.10">
    <property type="entry name" value="D-amino Acid Aminotransferase, subunit A, domain 2"/>
    <property type="match status" value="1"/>
</dbReference>
<dbReference type="PANTHER" id="PTHR42743:SF11">
    <property type="entry name" value="AMINODEOXYCHORISMATE LYASE"/>
    <property type="match status" value="1"/>
</dbReference>
<dbReference type="EC" id="2.6.1.42" evidence="6"/>
<protein>
    <recommendedName>
        <fullName evidence="6">branched-chain-amino-acid transaminase</fullName>
        <ecNumber evidence="6">2.6.1.42</ecNumber>
    </recommendedName>
</protein>
<name>A0ABR7Z205_9PSED</name>
<evidence type="ECO:0000256" key="1">
    <source>
        <dbReference type="ARBA" id="ARBA00003109"/>
    </source>
</evidence>
<dbReference type="InterPro" id="IPR036038">
    <property type="entry name" value="Aminotransferase-like"/>
</dbReference>
<evidence type="ECO:0000313" key="11">
    <source>
        <dbReference type="Proteomes" id="UP000805841"/>
    </source>
</evidence>
<evidence type="ECO:0000256" key="4">
    <source>
        <dbReference type="ARBA" id="ARBA00005072"/>
    </source>
</evidence>
<dbReference type="InterPro" id="IPR043131">
    <property type="entry name" value="BCAT-like_N"/>
</dbReference>
<evidence type="ECO:0000256" key="7">
    <source>
        <dbReference type="ARBA" id="ARBA00048212"/>
    </source>
</evidence>
<keyword evidence="10" id="KW-0808">Transferase</keyword>
<comment type="pathway">
    <text evidence="2">Amino-acid biosynthesis; L-isoleucine biosynthesis; L-isoleucine from 2-oxobutanoate: step 4/4.</text>
</comment>
<evidence type="ECO:0000256" key="8">
    <source>
        <dbReference type="ARBA" id="ARBA00048798"/>
    </source>
</evidence>
<accession>A0ABR7Z205</accession>
<comment type="similarity">
    <text evidence="5">Belongs to the class-IV pyridoxal-phosphate-dependent aminotransferase family.</text>
</comment>
<keyword evidence="11" id="KW-1185">Reference proteome</keyword>
<dbReference type="EMBL" id="JAAOCA010000013">
    <property type="protein sequence ID" value="MBD1599433.1"/>
    <property type="molecule type" value="Genomic_DNA"/>
</dbReference>
<keyword evidence="10" id="KW-0032">Aminotransferase</keyword>
<dbReference type="InterPro" id="IPR001544">
    <property type="entry name" value="Aminotrans_IV"/>
</dbReference>
<comment type="pathway">
    <text evidence="3">Amino-acid biosynthesis; L-valine biosynthesis; L-valine from pyruvate: step 4/4.</text>
</comment>
<comment type="catalytic activity">
    <reaction evidence="7">
        <text>L-valine + 2-oxoglutarate = 3-methyl-2-oxobutanoate + L-glutamate</text>
        <dbReference type="Rhea" id="RHEA:24813"/>
        <dbReference type="ChEBI" id="CHEBI:11851"/>
        <dbReference type="ChEBI" id="CHEBI:16810"/>
        <dbReference type="ChEBI" id="CHEBI:29985"/>
        <dbReference type="ChEBI" id="CHEBI:57762"/>
        <dbReference type="EC" id="2.6.1.42"/>
    </reaction>
</comment>
<evidence type="ECO:0000256" key="6">
    <source>
        <dbReference type="ARBA" id="ARBA00013053"/>
    </source>
</evidence>
<dbReference type="GO" id="GO:0008483">
    <property type="term" value="F:transaminase activity"/>
    <property type="evidence" value="ECO:0007669"/>
    <property type="project" value="UniProtKB-KW"/>
</dbReference>
<evidence type="ECO:0000256" key="5">
    <source>
        <dbReference type="ARBA" id="ARBA00009320"/>
    </source>
</evidence>
<dbReference type="Pfam" id="PF01063">
    <property type="entry name" value="Aminotran_4"/>
    <property type="match status" value="1"/>
</dbReference>
<evidence type="ECO:0000256" key="2">
    <source>
        <dbReference type="ARBA" id="ARBA00004824"/>
    </source>
</evidence>
<dbReference type="InterPro" id="IPR043132">
    <property type="entry name" value="BCAT-like_C"/>
</dbReference>
<reference evidence="10 11" key="1">
    <citation type="journal article" date="2020" name="Insects">
        <title>Bacteria Belonging to Pseudomonas typographi sp. nov. from the Bark Beetle Ips typographus Have Genomic Potential to Aid in the Host Ecology.</title>
        <authorList>
            <person name="Peral-Aranega E."/>
            <person name="Saati-Santamaria Z."/>
            <person name="Kolarik M."/>
            <person name="Rivas R."/>
            <person name="Garcia-Fraile P."/>
        </authorList>
    </citation>
    <scope>NUCLEOTIDE SEQUENCE [LARGE SCALE GENOMIC DNA]</scope>
    <source>
        <strain evidence="10 11">CA3A</strain>
    </source>
</reference>
<comment type="function">
    <text evidence="1">Acts on leucine, isoleucine and valine.</text>
</comment>
<dbReference type="Gene3D" id="3.30.470.10">
    <property type="match status" value="1"/>
</dbReference>
<comment type="catalytic activity">
    <reaction evidence="9">
        <text>L-leucine + 2-oxoglutarate = 4-methyl-2-oxopentanoate + L-glutamate</text>
        <dbReference type="Rhea" id="RHEA:18321"/>
        <dbReference type="ChEBI" id="CHEBI:16810"/>
        <dbReference type="ChEBI" id="CHEBI:17865"/>
        <dbReference type="ChEBI" id="CHEBI:29985"/>
        <dbReference type="ChEBI" id="CHEBI:57427"/>
        <dbReference type="EC" id="2.6.1.42"/>
    </reaction>
</comment>
<evidence type="ECO:0000256" key="3">
    <source>
        <dbReference type="ARBA" id="ARBA00004931"/>
    </source>
</evidence>
<organism evidence="10 11">
    <name type="scientific">Pseudomonas typographi</name>
    <dbReference type="NCBI Taxonomy" id="2715964"/>
    <lineage>
        <taxon>Bacteria</taxon>
        <taxon>Pseudomonadati</taxon>
        <taxon>Pseudomonadota</taxon>
        <taxon>Gammaproteobacteria</taxon>
        <taxon>Pseudomonadales</taxon>
        <taxon>Pseudomonadaceae</taxon>
        <taxon>Pseudomonas</taxon>
    </lineage>
</organism>
<dbReference type="RefSeq" id="WP_190420799.1">
    <property type="nucleotide sequence ID" value="NZ_JAAOCA010000013.1"/>
</dbReference>